<dbReference type="GO" id="GO:0003735">
    <property type="term" value="F:structural constituent of ribosome"/>
    <property type="evidence" value="ECO:0007669"/>
    <property type="project" value="InterPro"/>
</dbReference>
<evidence type="ECO:0000256" key="5">
    <source>
        <dbReference type="ARBA" id="ARBA00046740"/>
    </source>
</evidence>
<dbReference type="Gene3D" id="3.30.1370.30">
    <property type="match status" value="1"/>
</dbReference>
<dbReference type="GO" id="GO:0005840">
    <property type="term" value="C:ribosome"/>
    <property type="evidence" value="ECO:0007669"/>
    <property type="project" value="UniProtKB-KW"/>
</dbReference>
<dbReference type="EMBL" id="AP018161">
    <property type="protein sequence ID" value="BBA85105.1"/>
    <property type="molecule type" value="Genomic_DNA"/>
</dbReference>
<dbReference type="Gene3D" id="3.30.1490.10">
    <property type="match status" value="1"/>
</dbReference>
<keyword evidence="6" id="KW-0694">RNA-binding</keyword>
<proteinExistence type="inferred from homology"/>
<dbReference type="PANTHER" id="PTHR11758">
    <property type="entry name" value="40S RIBOSOMAL PROTEIN S15A"/>
    <property type="match status" value="1"/>
</dbReference>
<dbReference type="InterPro" id="IPR035987">
    <property type="entry name" value="Ribosomal_uS8_sf"/>
</dbReference>
<dbReference type="Proteomes" id="UP000289537">
    <property type="component" value="Chromosome"/>
</dbReference>
<evidence type="ECO:0000256" key="6">
    <source>
        <dbReference type="HAMAP-Rule" id="MF_01302"/>
    </source>
</evidence>
<dbReference type="GO" id="GO:1990904">
    <property type="term" value="C:ribonucleoprotein complex"/>
    <property type="evidence" value="ECO:0007669"/>
    <property type="project" value="UniProtKB-KW"/>
</dbReference>
<keyword evidence="3 6" id="KW-0687">Ribonucleoprotein</keyword>
<dbReference type="AlphaFoldDB" id="A0A2Z5T7V9"/>
<gene>
    <name evidence="6 7" type="primary">rpsH</name>
    <name evidence="7" type="ORF">NARRFE1_01700</name>
</gene>
<dbReference type="InterPro" id="IPR000630">
    <property type="entry name" value="Ribosomal_uS8"/>
</dbReference>
<dbReference type="Pfam" id="PF00410">
    <property type="entry name" value="Ribosomal_S8"/>
    <property type="match status" value="1"/>
</dbReference>
<accession>A0A2Z5T7V9</accession>
<dbReference type="KEGG" id="eor:NARRFE1_01700"/>
<dbReference type="HAMAP" id="MF_01302_B">
    <property type="entry name" value="Ribosomal_uS8_B"/>
    <property type="match status" value="1"/>
</dbReference>
<reference evidence="7 8" key="1">
    <citation type="journal article" date="2017" name="Proc. Natl. Acad. Sci. U.S.A.">
        <title>Small genome symbiont underlies cuticle hardness in beetles.</title>
        <authorList>
            <person name="Anbutsu H."/>
            <person name="Moriyama M."/>
            <person name="Nikoh N."/>
            <person name="Hosokawa T."/>
            <person name="Futahashi R."/>
            <person name="Tanahashi M."/>
            <person name="Meng X.Y."/>
            <person name="Kuriwada T."/>
            <person name="Mori N."/>
            <person name="Oshima K."/>
            <person name="Hattori M."/>
            <person name="Fujie M."/>
            <person name="Satoh N."/>
            <person name="Maeda T."/>
            <person name="Shigenobu S."/>
            <person name="Koga R."/>
            <person name="Fukatsu T."/>
        </authorList>
    </citation>
    <scope>NUCLEOTIDE SEQUENCE [LARGE SCALE GENOMIC DNA]</scope>
    <source>
        <strain evidence="7">NARRFE1</strain>
    </source>
</reference>
<evidence type="ECO:0000256" key="1">
    <source>
        <dbReference type="ARBA" id="ARBA00006471"/>
    </source>
</evidence>
<evidence type="ECO:0000313" key="8">
    <source>
        <dbReference type="Proteomes" id="UP000289537"/>
    </source>
</evidence>
<sequence length="132" mass="15549">MNIQDPISDMIVNIKNGQLSNKKFIFTYYSKLKFNILNILKNEGFIKKIFFLKFKNNVNKIKIFLKYYKNKPVIENINIISKPSLRIYIKKNFVNRFKFNFGVYIISTSKGVFTDKDIKKIGIGGELLCYVN</sequence>
<evidence type="ECO:0000256" key="3">
    <source>
        <dbReference type="ARBA" id="ARBA00023274"/>
    </source>
</evidence>
<dbReference type="NCBIfam" id="NF001109">
    <property type="entry name" value="PRK00136.1"/>
    <property type="match status" value="1"/>
</dbReference>
<dbReference type="GO" id="GO:0005737">
    <property type="term" value="C:cytoplasm"/>
    <property type="evidence" value="ECO:0007669"/>
    <property type="project" value="UniProtKB-ARBA"/>
</dbReference>
<keyword evidence="8" id="KW-1185">Reference proteome</keyword>
<evidence type="ECO:0000256" key="2">
    <source>
        <dbReference type="ARBA" id="ARBA00022980"/>
    </source>
</evidence>
<comment type="subunit">
    <text evidence="5 6">Part of the 30S ribosomal subunit. Contacts proteins S5 and S12.</text>
</comment>
<dbReference type="OrthoDB" id="9802617at2"/>
<evidence type="ECO:0000313" key="7">
    <source>
        <dbReference type="EMBL" id="BBA85105.1"/>
    </source>
</evidence>
<keyword evidence="2 6" id="KW-0689">Ribosomal protein</keyword>
<comment type="similarity">
    <text evidence="1 6">Belongs to the universal ribosomal protein uS8 family.</text>
</comment>
<organism evidence="7 8">
    <name type="scientific">endosymbiont of Rhynchophorus ferrugineus</name>
    <dbReference type="NCBI Taxonomy" id="1972133"/>
    <lineage>
        <taxon>Bacteria</taxon>
        <taxon>Pseudomonadati</taxon>
        <taxon>Pseudomonadota</taxon>
        <taxon>Gammaproteobacteria</taxon>
        <taxon>Candidatus Nardonella</taxon>
    </lineage>
</organism>
<dbReference type="GO" id="GO:0006412">
    <property type="term" value="P:translation"/>
    <property type="evidence" value="ECO:0007669"/>
    <property type="project" value="UniProtKB-UniRule"/>
</dbReference>
<comment type="function">
    <text evidence="6">One of the primary rRNA binding proteins, it binds directly to 16S rRNA central domain where it helps coordinate assembly of the platform of the 30S subunit.</text>
</comment>
<protein>
    <recommendedName>
        <fullName evidence="4 6">Small ribosomal subunit protein uS8</fullName>
    </recommendedName>
</protein>
<dbReference type="RefSeq" id="WP_148708452.1">
    <property type="nucleotide sequence ID" value="NZ_AP018161.1"/>
</dbReference>
<keyword evidence="6" id="KW-0699">rRNA-binding</keyword>
<name>A0A2Z5T7V9_9GAMM</name>
<dbReference type="SUPFAM" id="SSF56047">
    <property type="entry name" value="Ribosomal protein S8"/>
    <property type="match status" value="1"/>
</dbReference>
<dbReference type="FunFam" id="3.30.1490.10:FF:000001">
    <property type="entry name" value="30S ribosomal protein S8"/>
    <property type="match status" value="1"/>
</dbReference>
<dbReference type="GO" id="GO:0019843">
    <property type="term" value="F:rRNA binding"/>
    <property type="evidence" value="ECO:0007669"/>
    <property type="project" value="UniProtKB-UniRule"/>
</dbReference>
<evidence type="ECO:0000256" key="4">
    <source>
        <dbReference type="ARBA" id="ARBA00035258"/>
    </source>
</evidence>